<name>A0A167LP40_CORFA</name>
<gene>
    <name evidence="5" type="ORF">ISF_08803</name>
</gene>
<organism evidence="5 6">
    <name type="scientific">Cordyceps fumosorosea (strain ARSEF 2679)</name>
    <name type="common">Isaria fumosorosea</name>
    <dbReference type="NCBI Taxonomy" id="1081104"/>
    <lineage>
        <taxon>Eukaryota</taxon>
        <taxon>Fungi</taxon>
        <taxon>Dikarya</taxon>
        <taxon>Ascomycota</taxon>
        <taxon>Pezizomycotina</taxon>
        <taxon>Sordariomycetes</taxon>
        <taxon>Hypocreomycetidae</taxon>
        <taxon>Hypocreales</taxon>
        <taxon>Cordycipitaceae</taxon>
        <taxon>Cordyceps</taxon>
    </lineage>
</organism>
<dbReference type="PANTHER" id="PTHR31859:SF1">
    <property type="entry name" value="TETRATRICOPEPTIDE REPEAT PROTEIN 39C"/>
    <property type="match status" value="1"/>
</dbReference>
<dbReference type="EMBL" id="AZHB01000036">
    <property type="protein sequence ID" value="OAA53322.1"/>
    <property type="molecule type" value="Genomic_DNA"/>
</dbReference>
<proteinExistence type="predicted"/>
<dbReference type="GeneID" id="30025095"/>
<comment type="caution">
    <text evidence="5">The sequence shown here is derived from an EMBL/GenBank/DDBJ whole genome shotgun (WGS) entry which is preliminary data.</text>
</comment>
<dbReference type="Proteomes" id="UP000076744">
    <property type="component" value="Unassembled WGS sequence"/>
</dbReference>
<dbReference type="InterPro" id="IPR019412">
    <property type="entry name" value="IML2/TPR_39"/>
</dbReference>
<reference evidence="5 6" key="1">
    <citation type="journal article" date="2016" name="Genome Biol. Evol.">
        <title>Divergent and convergent evolution of fungal pathogenicity.</title>
        <authorList>
            <person name="Shang Y."/>
            <person name="Xiao G."/>
            <person name="Zheng P."/>
            <person name="Cen K."/>
            <person name="Zhan S."/>
            <person name="Wang C."/>
        </authorList>
    </citation>
    <scope>NUCLEOTIDE SEQUENCE [LARGE SCALE GENOMIC DNA]</scope>
    <source>
        <strain evidence="5 6">ARSEF 2679</strain>
    </source>
</reference>
<sequence>MSRLASWFGGSKAAETVEYQAEIDAERANLEYAMRATNLIIDDDIDTAKKVLAEGASSVYKDLGIALISFMKAILGFEKENIALAAKLLAECEARAWQDLKHAKGRPAASQIFPAGTEYEVVVAQTQLMLAVVGVLNESVIEAMSGCLKLRRAYNTLDAIMAKEKEYFKKQRTRTGSGSAAVASARASTEGKNVFSAAHTPSSSRTSLEGLTTDMEKLTALGTTSPALQEIDVELANPVDAFIHSGINMCMGMLMLMMSLMPPAFARILAVVGFKGDREIGMQMLWRSTAHHNANGAFAGITLLNFYHSILGLTDIQPHGADFDESAEPYGIPQKKVAGLLVTLRARFPQSRMWLIEEAKGLANRRNLAAAIEILESGTASKMKQIQAINVFTLALFSMSAHDWPRMRKYFLQVLEVNTWSQALYYYMAGVASLELYRDAVARGDATTAAAEKKKAEAYLRDSREKSAKKTFMARQLPFEAFVQRKLQKWEARSKDLGVDLADAVSVSPAVEMTFAFGTTTLMSTSEFDKAQDCLAWSRLTAPADKLDKLKDRDELGVRAVCLASILRGSNHLDEAQTLLQKEVLSHDKNLFKGGHREDYVVPATLHELAAIAWAECDQPPADLDASKLEAHQKAKVKECEEHLEKARLWESYVLDGRIGMRIQCGLATLAWYRKTKGWVAA</sequence>
<evidence type="ECO:0000256" key="3">
    <source>
        <dbReference type="ARBA" id="ARBA00019539"/>
    </source>
</evidence>
<keyword evidence="6" id="KW-1185">Reference proteome</keyword>
<evidence type="ECO:0000313" key="6">
    <source>
        <dbReference type="Proteomes" id="UP000076744"/>
    </source>
</evidence>
<evidence type="ECO:0000256" key="2">
    <source>
        <dbReference type="ARBA" id="ARBA00018424"/>
    </source>
</evidence>
<dbReference type="GO" id="GO:0005741">
    <property type="term" value="C:mitochondrial outer membrane"/>
    <property type="evidence" value="ECO:0007669"/>
    <property type="project" value="TreeGrafter"/>
</dbReference>
<dbReference type="RefSeq" id="XP_018700366.1">
    <property type="nucleotide sequence ID" value="XM_018852406.1"/>
</dbReference>
<comment type="subunit">
    <text evidence="1">Interacts with lipid droplet proteins.</text>
</comment>
<dbReference type="GO" id="GO:0005634">
    <property type="term" value="C:nucleus"/>
    <property type="evidence" value="ECO:0007669"/>
    <property type="project" value="TreeGrafter"/>
</dbReference>
<evidence type="ECO:0000256" key="4">
    <source>
        <dbReference type="ARBA" id="ARBA00043897"/>
    </source>
</evidence>
<dbReference type="GO" id="GO:0005829">
    <property type="term" value="C:cytosol"/>
    <property type="evidence" value="ECO:0007669"/>
    <property type="project" value="TreeGrafter"/>
</dbReference>
<evidence type="ECO:0000256" key="1">
    <source>
        <dbReference type="ARBA" id="ARBA00011408"/>
    </source>
</evidence>
<comment type="function">
    <text evidence="4">Inclusion body (IB) resident protein that interacts strongly with lipid droplet (LD) proteins. Involved in LD-mediated IB clearing after protein folding stress, probably by enabling access to the IBs of an LD-stored soluble sterol derivative that acts as a chaperone in inclusion clearing.</text>
</comment>
<dbReference type="PANTHER" id="PTHR31859">
    <property type="entry name" value="TETRATRICOPEPTIDE REPEAT PROTEIN 39 FAMILY MEMBER"/>
    <property type="match status" value="1"/>
</dbReference>
<dbReference type="OrthoDB" id="2154985at2759"/>
<evidence type="ECO:0000313" key="5">
    <source>
        <dbReference type="EMBL" id="OAA53322.1"/>
    </source>
</evidence>
<dbReference type="AlphaFoldDB" id="A0A167LP40"/>
<dbReference type="Pfam" id="PF10300">
    <property type="entry name" value="Iml2-TPR_39"/>
    <property type="match status" value="1"/>
</dbReference>
<protein>
    <recommendedName>
        <fullName evidence="2">Inclusion body clearance protein IML2</fullName>
    </recommendedName>
    <alternativeName>
        <fullName evidence="3">Inclusion body clearance protein iml2</fullName>
    </alternativeName>
</protein>
<accession>A0A167LP40</accession>